<reference evidence="3 4" key="1">
    <citation type="submission" date="2020-02" db="EMBL/GenBank/DDBJ databases">
        <title>Draft genome sequence of Haematococcus lacustris strain NIES-144.</title>
        <authorList>
            <person name="Morimoto D."/>
            <person name="Nakagawa S."/>
            <person name="Yoshida T."/>
            <person name="Sawayama S."/>
        </authorList>
    </citation>
    <scope>NUCLEOTIDE SEQUENCE [LARGE SCALE GENOMIC DNA]</scope>
    <source>
        <strain evidence="3 4">NIES-144</strain>
    </source>
</reference>
<dbReference type="SUPFAM" id="SSF50978">
    <property type="entry name" value="WD40 repeat-like"/>
    <property type="match status" value="1"/>
</dbReference>
<dbReference type="InterPro" id="IPR056454">
    <property type="entry name" value="Beta-prop_IP5PC_F"/>
</dbReference>
<feature type="non-terminal residue" evidence="3">
    <location>
        <position position="229"/>
    </location>
</feature>
<gene>
    <name evidence="3" type="ORF">HaLaN_30013</name>
</gene>
<dbReference type="Gene3D" id="3.60.10.10">
    <property type="entry name" value="Endonuclease/exonuclease/phosphatase"/>
    <property type="match status" value="1"/>
</dbReference>
<protein>
    <submittedName>
        <fullName evidence="3">Fe2OG dioxygenase domain-containing protein</fullName>
    </submittedName>
</protein>
<proteinExistence type="predicted"/>
<keyword evidence="3" id="KW-0223">Dioxygenase</keyword>
<name>A0A6A0AEM0_HAELA</name>
<keyword evidence="4" id="KW-1185">Reference proteome</keyword>
<dbReference type="InterPro" id="IPR036691">
    <property type="entry name" value="Endo/exonu/phosph_ase_sf"/>
</dbReference>
<dbReference type="Pfam" id="PF23754">
    <property type="entry name" value="Beta-prop_IP5PC_F"/>
    <property type="match status" value="1"/>
</dbReference>
<accession>A0A6A0AEM0</accession>
<dbReference type="InterPro" id="IPR036322">
    <property type="entry name" value="WD40_repeat_dom_sf"/>
</dbReference>
<feature type="domain" description="IP5PC-F beta-propeller" evidence="2">
    <location>
        <begin position="21"/>
        <end position="77"/>
    </location>
</feature>
<evidence type="ECO:0000313" key="4">
    <source>
        <dbReference type="Proteomes" id="UP000485058"/>
    </source>
</evidence>
<dbReference type="GO" id="GO:0051213">
    <property type="term" value="F:dioxygenase activity"/>
    <property type="evidence" value="ECO:0007669"/>
    <property type="project" value="UniProtKB-KW"/>
</dbReference>
<dbReference type="EMBL" id="BLLF01005329">
    <property type="protein sequence ID" value="GFH31052.1"/>
    <property type="molecule type" value="Genomic_DNA"/>
</dbReference>
<sequence>MSPSHPLDRVLVTFLPTGLLVGRSLWLGCGDGQIVVLDAGSGGLQHRWVAHLAPVRVLTLVAGLIYSLASDGAIRGWPAVQPPPPDFVNAWKVGEVTQQPGKGLGRIDGAGHSLVGGGDGGDGGGGGNGDGGDGGDGGGDGGDGGYGGGDHGGDGGGDSSGGDDIDDGVAEALRMTPLRVLAGTWNVNVTRPQPASIQLWLGPRAEDADIVCVGLQVGSSGAKGKGEGE</sequence>
<keyword evidence="3" id="KW-0560">Oxidoreductase</keyword>
<dbReference type="Proteomes" id="UP000485058">
    <property type="component" value="Unassembled WGS sequence"/>
</dbReference>
<organism evidence="3 4">
    <name type="scientific">Haematococcus lacustris</name>
    <name type="common">Green alga</name>
    <name type="synonym">Haematococcus pluvialis</name>
    <dbReference type="NCBI Taxonomy" id="44745"/>
    <lineage>
        <taxon>Eukaryota</taxon>
        <taxon>Viridiplantae</taxon>
        <taxon>Chlorophyta</taxon>
        <taxon>core chlorophytes</taxon>
        <taxon>Chlorophyceae</taxon>
        <taxon>CS clade</taxon>
        <taxon>Chlamydomonadales</taxon>
        <taxon>Haematococcaceae</taxon>
        <taxon>Haematococcus</taxon>
    </lineage>
</organism>
<feature type="compositionally biased region" description="Gly residues" evidence="1">
    <location>
        <begin position="102"/>
        <end position="160"/>
    </location>
</feature>
<evidence type="ECO:0000259" key="2">
    <source>
        <dbReference type="Pfam" id="PF23754"/>
    </source>
</evidence>
<evidence type="ECO:0000313" key="3">
    <source>
        <dbReference type="EMBL" id="GFH31052.1"/>
    </source>
</evidence>
<evidence type="ECO:0000256" key="1">
    <source>
        <dbReference type="SAM" id="MobiDB-lite"/>
    </source>
</evidence>
<dbReference type="AlphaFoldDB" id="A0A6A0AEM0"/>
<feature type="region of interest" description="Disordered" evidence="1">
    <location>
        <begin position="99"/>
        <end position="167"/>
    </location>
</feature>
<comment type="caution">
    <text evidence="3">The sequence shown here is derived from an EMBL/GenBank/DDBJ whole genome shotgun (WGS) entry which is preliminary data.</text>
</comment>